<dbReference type="RefSeq" id="WP_098141094.1">
    <property type="nucleotide sequence ID" value="NZ_CABGWT010000017.1"/>
</dbReference>
<evidence type="ECO:0000256" key="1">
    <source>
        <dbReference type="ARBA" id="ARBA00023172"/>
    </source>
</evidence>
<evidence type="ECO:0000313" key="3">
    <source>
        <dbReference type="EMBL" id="SNU37163.1"/>
    </source>
</evidence>
<dbReference type="InterPro" id="IPR013762">
    <property type="entry name" value="Integrase-like_cat_sf"/>
</dbReference>
<dbReference type="EMBL" id="FZTC01000026">
    <property type="protein sequence ID" value="SNU37163.1"/>
    <property type="molecule type" value="Genomic_DNA"/>
</dbReference>
<dbReference type="GO" id="GO:0003677">
    <property type="term" value="F:DNA binding"/>
    <property type="evidence" value="ECO:0007669"/>
    <property type="project" value="InterPro"/>
</dbReference>
<reference evidence="4" key="1">
    <citation type="submission" date="2017-08" db="EMBL/GenBank/DDBJ databases">
        <authorList>
            <person name="Brisse S."/>
        </authorList>
    </citation>
    <scope>NUCLEOTIDE SEQUENCE [LARGE SCALE GENOMIC DNA]</scope>
    <source>
        <strain evidence="4">06D021</strain>
    </source>
</reference>
<dbReference type="CDD" id="cd00397">
    <property type="entry name" value="DNA_BRE_C"/>
    <property type="match status" value="1"/>
</dbReference>
<dbReference type="AlphaFoldDB" id="A0A285B8T0"/>
<accession>A0A285B8T0</accession>
<proteinExistence type="predicted"/>
<dbReference type="InterPro" id="IPR011010">
    <property type="entry name" value="DNA_brk_join_enz"/>
</dbReference>
<organism evidence="3 4">
    <name type="scientific">Klebsiella grimontii</name>
    <dbReference type="NCBI Taxonomy" id="2058152"/>
    <lineage>
        <taxon>Bacteria</taxon>
        <taxon>Pseudomonadati</taxon>
        <taxon>Pseudomonadota</taxon>
        <taxon>Gammaproteobacteria</taxon>
        <taxon>Enterobacterales</taxon>
        <taxon>Enterobacteriaceae</taxon>
        <taxon>Klebsiella/Raoultella group</taxon>
        <taxon>Klebsiella</taxon>
    </lineage>
</organism>
<keyword evidence="1" id="KW-0233">DNA recombination</keyword>
<gene>
    <name evidence="3" type="ORF">KOSB73_320001</name>
</gene>
<sequence>MFVLNQLSVAPNRRLWTLVDTTTNLPLLFPLLFLIDRLSLRSVSTQSSTLQALKFFYEYWHQKHGVTFCFSFHLSGYNPSIAISELEAFFHYLESGNLVLPKVGYAVISKHNTKINHVHAVCRFINYLISTYVSPRYMDGSPKELSRYALQLCRRLSVYRSDFRPSKQKHSHKHFNSLTTDMVRKFYEVIRPGSSSNPNPINPFPAGDIQFRNYLICRLLLNYGLRVSELLLLETCSIKPNIQDGQFSIIVTSVDDDVSDPRKRLPSLKNSWAHRVLALDINDYNHLKIYIDKIRKKTSHSFIFTSTKRNTPPLSYHSIYSIFSKIDCAFKKEYPQFSNEESIDSIFSITPHVTRHTWAYLILKRTYTEKYRSIMRSCRLAGVDFSITGLMSEAKDELRLLGGWSHNSHMPEFYARRFLSEQANFSNVTRIAADSSEDEFISLIYQSTTEIIK</sequence>
<evidence type="ECO:0000313" key="4">
    <source>
        <dbReference type="Proteomes" id="UP000220639"/>
    </source>
</evidence>
<protein>
    <submittedName>
        <fullName evidence="3">Phage integrase</fullName>
    </submittedName>
</protein>
<dbReference type="Proteomes" id="UP000220639">
    <property type="component" value="Unassembled WGS sequence"/>
</dbReference>
<dbReference type="InterPro" id="IPR002104">
    <property type="entry name" value="Integrase_catalytic"/>
</dbReference>
<evidence type="ECO:0000259" key="2">
    <source>
        <dbReference type="Pfam" id="PF00589"/>
    </source>
</evidence>
<name>A0A285B8T0_9ENTR</name>
<dbReference type="GO" id="GO:0015074">
    <property type="term" value="P:DNA integration"/>
    <property type="evidence" value="ECO:0007669"/>
    <property type="project" value="InterPro"/>
</dbReference>
<dbReference type="SUPFAM" id="SSF56349">
    <property type="entry name" value="DNA breaking-rejoining enzymes"/>
    <property type="match status" value="1"/>
</dbReference>
<dbReference type="Gene3D" id="1.10.443.10">
    <property type="entry name" value="Intergrase catalytic core"/>
    <property type="match status" value="1"/>
</dbReference>
<feature type="domain" description="Tyr recombinase" evidence="2">
    <location>
        <begin position="209"/>
        <end position="363"/>
    </location>
</feature>
<dbReference type="Pfam" id="PF00589">
    <property type="entry name" value="Phage_integrase"/>
    <property type="match status" value="1"/>
</dbReference>
<dbReference type="GO" id="GO:0006310">
    <property type="term" value="P:DNA recombination"/>
    <property type="evidence" value="ECO:0007669"/>
    <property type="project" value="UniProtKB-KW"/>
</dbReference>